<proteinExistence type="predicted"/>
<dbReference type="PANTHER" id="PTHR44186">
    <property type="match status" value="1"/>
</dbReference>
<reference evidence="5 6" key="1">
    <citation type="submission" date="2016-10" db="EMBL/GenBank/DDBJ databases">
        <authorList>
            <person name="de Groot N.N."/>
        </authorList>
    </citation>
    <scope>NUCLEOTIDE SEQUENCE [LARGE SCALE GENOMIC DNA]</scope>
    <source>
        <strain evidence="5 6">DSM 17890</strain>
    </source>
</reference>
<dbReference type="RefSeq" id="WP_092684442.1">
    <property type="nucleotide sequence ID" value="NZ_FNMZ01000009.1"/>
</dbReference>
<keyword evidence="6" id="KW-1185">Reference proteome</keyword>
<dbReference type="EMBL" id="FNMZ01000009">
    <property type="protein sequence ID" value="SDX73641.1"/>
    <property type="molecule type" value="Genomic_DNA"/>
</dbReference>
<feature type="chain" id="PRO_5011507528" evidence="4">
    <location>
        <begin position="34"/>
        <end position="300"/>
    </location>
</feature>
<keyword evidence="4" id="KW-0732">Signal</keyword>
<keyword evidence="1" id="KW-0677">Repeat</keyword>
<evidence type="ECO:0000313" key="5">
    <source>
        <dbReference type="EMBL" id="SDX73641.1"/>
    </source>
</evidence>
<protein>
    <submittedName>
        <fullName evidence="5">Tetratricopeptide repeat-containing protein</fullName>
    </submittedName>
</protein>
<feature type="signal peptide" evidence="4">
    <location>
        <begin position="1"/>
        <end position="33"/>
    </location>
</feature>
<dbReference type="OrthoDB" id="7819234at2"/>
<accession>A0A1H3E4N3</accession>
<dbReference type="Pfam" id="PF13432">
    <property type="entry name" value="TPR_16"/>
    <property type="match status" value="2"/>
</dbReference>
<feature type="repeat" description="TPR" evidence="3">
    <location>
        <begin position="190"/>
        <end position="223"/>
    </location>
</feature>
<evidence type="ECO:0000256" key="1">
    <source>
        <dbReference type="ARBA" id="ARBA00022737"/>
    </source>
</evidence>
<dbReference type="InterPro" id="IPR019734">
    <property type="entry name" value="TPR_rpt"/>
</dbReference>
<sequence length="300" mass="32575">MPHPPFPSTRRTPRAHPLRRALAIALAAPLLLAGCTEFIDAGVDVEEQRAENYNPLDQDSLNEIMLAVAGPDEAVTYFREALASDPENPIMRRGLARSLSRAGRHAEARLVYAELVESPSVRPSDRVEYGLSLSRLDMWPEAEAQLALMPPGSPSDRKLTLMGLIADHRRDWDAADAAYSQARAMSPQPGSVLNNWGVSYLSRGESAAAEKMFEQALVLDPSLFSAKNNLAIAGALQGSYRLPLVTLTGEEKAVLYHNMAIIALRRGDRRVATGLLEQSLAAHPAHYAPAADKLALLRGG</sequence>
<keyword evidence="2 3" id="KW-0802">TPR repeat</keyword>
<dbReference type="Gene3D" id="1.25.40.10">
    <property type="entry name" value="Tetratricopeptide repeat domain"/>
    <property type="match status" value="2"/>
</dbReference>
<evidence type="ECO:0000256" key="4">
    <source>
        <dbReference type="SAM" id="SignalP"/>
    </source>
</evidence>
<dbReference type="AlphaFoldDB" id="A0A1H3E4N3"/>
<dbReference type="SUPFAM" id="SSF48452">
    <property type="entry name" value="TPR-like"/>
    <property type="match status" value="1"/>
</dbReference>
<dbReference type="PANTHER" id="PTHR44186:SF1">
    <property type="entry name" value="BARDET-BIEDL SYNDROME 4 PROTEIN"/>
    <property type="match status" value="1"/>
</dbReference>
<evidence type="ECO:0000256" key="2">
    <source>
        <dbReference type="ARBA" id="ARBA00022803"/>
    </source>
</evidence>
<dbReference type="InterPro" id="IPR011990">
    <property type="entry name" value="TPR-like_helical_dom_sf"/>
</dbReference>
<dbReference type="SMART" id="SM00028">
    <property type="entry name" value="TPR"/>
    <property type="match status" value="3"/>
</dbReference>
<dbReference type="Proteomes" id="UP000199118">
    <property type="component" value="Unassembled WGS sequence"/>
</dbReference>
<dbReference type="PROSITE" id="PS50005">
    <property type="entry name" value="TPR"/>
    <property type="match status" value="1"/>
</dbReference>
<gene>
    <name evidence="5" type="ORF">SAMN05444336_10969</name>
</gene>
<evidence type="ECO:0000256" key="3">
    <source>
        <dbReference type="PROSITE-ProRule" id="PRU00339"/>
    </source>
</evidence>
<name>A0A1H3E4N3_9RHOB</name>
<evidence type="ECO:0000313" key="6">
    <source>
        <dbReference type="Proteomes" id="UP000199118"/>
    </source>
</evidence>
<organism evidence="5 6">
    <name type="scientific">Albimonas donghaensis</name>
    <dbReference type="NCBI Taxonomy" id="356660"/>
    <lineage>
        <taxon>Bacteria</taxon>
        <taxon>Pseudomonadati</taxon>
        <taxon>Pseudomonadota</taxon>
        <taxon>Alphaproteobacteria</taxon>
        <taxon>Rhodobacterales</taxon>
        <taxon>Paracoccaceae</taxon>
        <taxon>Albimonas</taxon>
    </lineage>
</organism>
<dbReference type="STRING" id="356660.SAMN05444336_10969"/>